<dbReference type="Proteomes" id="UP001140066">
    <property type="component" value="Unassembled WGS sequence"/>
</dbReference>
<evidence type="ECO:0000313" key="2">
    <source>
        <dbReference type="Proteomes" id="UP001140066"/>
    </source>
</evidence>
<comment type="caution">
    <text evidence="1">The sequence shown here is derived from an EMBL/GenBank/DDBJ whole genome shotgun (WGS) entry which is preliminary data.</text>
</comment>
<keyword evidence="2" id="KW-1185">Reference proteome</keyword>
<sequence>MKLVLRTSVLLALTSCVWASVAAPQVTSSAKALTASNSRADAPAIPPAPLDTHGNLQRILCQLNHDRQTRYLSPIFLHQTMSQVAKQLSDTYIRGFSDSSTYNSLFYSRIAPLGSSVSSSYKILGILRSNQPAANSVMNGIDLPKFVCAINKERIRARADTLVVHTALASEAEEQVKVMKQLGHYTVDGPRFVDEAIYSQHVDVVKLYWMAGEGFRNENALVNLLVSNYRSTVLDPNFTSIGVAQLNGFWSVILASQSRAPTPGTSCPLTIDEVTFIS</sequence>
<gene>
    <name evidence="1" type="ORF">GGI18_001907</name>
</gene>
<proteinExistence type="predicted"/>
<organism evidence="1 2">
    <name type="scientific">Coemansia linderi</name>
    <dbReference type="NCBI Taxonomy" id="2663919"/>
    <lineage>
        <taxon>Eukaryota</taxon>
        <taxon>Fungi</taxon>
        <taxon>Fungi incertae sedis</taxon>
        <taxon>Zoopagomycota</taxon>
        <taxon>Kickxellomycotina</taxon>
        <taxon>Kickxellomycetes</taxon>
        <taxon>Kickxellales</taxon>
        <taxon>Kickxellaceae</taxon>
        <taxon>Coemansia</taxon>
    </lineage>
</organism>
<evidence type="ECO:0000313" key="1">
    <source>
        <dbReference type="EMBL" id="KAJ2790268.1"/>
    </source>
</evidence>
<protein>
    <submittedName>
        <fullName evidence="1">Uncharacterized protein</fullName>
    </submittedName>
</protein>
<accession>A0ACC1KIG9</accession>
<name>A0ACC1KIG9_9FUNG</name>
<dbReference type="EMBL" id="JANBUK010000369">
    <property type="protein sequence ID" value="KAJ2790268.1"/>
    <property type="molecule type" value="Genomic_DNA"/>
</dbReference>
<reference evidence="1" key="1">
    <citation type="submission" date="2022-07" db="EMBL/GenBank/DDBJ databases">
        <title>Phylogenomic reconstructions and comparative analyses of Kickxellomycotina fungi.</title>
        <authorList>
            <person name="Reynolds N.K."/>
            <person name="Stajich J.E."/>
            <person name="Barry K."/>
            <person name="Grigoriev I.V."/>
            <person name="Crous P."/>
            <person name="Smith M.E."/>
        </authorList>
    </citation>
    <scope>NUCLEOTIDE SEQUENCE</scope>
    <source>
        <strain evidence="1">BCRC 34191</strain>
    </source>
</reference>